<dbReference type="Pfam" id="PF00072">
    <property type="entry name" value="Response_reg"/>
    <property type="match status" value="2"/>
</dbReference>
<reference evidence="5 6" key="1">
    <citation type="submission" date="2019-03" db="EMBL/GenBank/DDBJ databases">
        <title>Metabolic potential of uncultured bacteria and archaea associated with petroleum seepage in deep-sea sediments.</title>
        <authorList>
            <person name="Dong X."/>
            <person name="Hubert C."/>
        </authorList>
    </citation>
    <scope>NUCLEOTIDE SEQUENCE [LARGE SCALE GENOMIC DNA]</scope>
    <source>
        <strain evidence="5">E44_bin7</strain>
    </source>
</reference>
<dbReference type="Gene3D" id="3.40.50.2300">
    <property type="match status" value="2"/>
</dbReference>
<dbReference type="PANTHER" id="PTHR44591">
    <property type="entry name" value="STRESS RESPONSE REGULATOR PROTEIN 1"/>
    <property type="match status" value="1"/>
</dbReference>
<keyword evidence="1 3" id="KW-0597">Phosphoprotein</keyword>
<gene>
    <name evidence="5" type="ORF">E3J84_03815</name>
</gene>
<organism evidence="5 6">
    <name type="scientific">Aerophobetes bacterium</name>
    <dbReference type="NCBI Taxonomy" id="2030807"/>
    <lineage>
        <taxon>Bacteria</taxon>
        <taxon>Candidatus Aerophobota</taxon>
    </lineage>
</organism>
<dbReference type="PROSITE" id="PS50110">
    <property type="entry name" value="RESPONSE_REGULATORY"/>
    <property type="match status" value="2"/>
</dbReference>
<dbReference type="InterPro" id="IPR001789">
    <property type="entry name" value="Sig_transdc_resp-reg_receiver"/>
</dbReference>
<evidence type="ECO:0000256" key="1">
    <source>
        <dbReference type="ARBA" id="ARBA00022553"/>
    </source>
</evidence>
<feature type="modified residue" description="4-aspartylphosphate" evidence="3">
    <location>
        <position position="55"/>
    </location>
</feature>
<comment type="caution">
    <text evidence="5">The sequence shown here is derived from an EMBL/GenBank/DDBJ whole genome shotgun (WGS) entry which is preliminary data.</text>
</comment>
<dbReference type="GO" id="GO:0000160">
    <property type="term" value="P:phosphorelay signal transduction system"/>
    <property type="evidence" value="ECO:0007669"/>
    <property type="project" value="UniProtKB-KW"/>
</dbReference>
<dbReference type="EMBL" id="SOKJ01000216">
    <property type="protein sequence ID" value="TET10579.1"/>
    <property type="molecule type" value="Genomic_DNA"/>
</dbReference>
<dbReference type="Proteomes" id="UP000316360">
    <property type="component" value="Unassembled WGS sequence"/>
</dbReference>
<proteinExistence type="predicted"/>
<accession>A0A523RY89</accession>
<evidence type="ECO:0000313" key="6">
    <source>
        <dbReference type="Proteomes" id="UP000316360"/>
    </source>
</evidence>
<feature type="domain" description="Response regulatory" evidence="4">
    <location>
        <begin position="6"/>
        <end position="120"/>
    </location>
</feature>
<name>A0A523RY89_UNCAE</name>
<dbReference type="InterPro" id="IPR050595">
    <property type="entry name" value="Bact_response_regulator"/>
</dbReference>
<evidence type="ECO:0000256" key="2">
    <source>
        <dbReference type="ARBA" id="ARBA00023012"/>
    </source>
</evidence>
<dbReference type="SMART" id="SM00448">
    <property type="entry name" value="REC"/>
    <property type="match status" value="2"/>
</dbReference>
<dbReference type="PANTHER" id="PTHR44591:SF14">
    <property type="entry name" value="PROTEIN PILG"/>
    <property type="match status" value="1"/>
</dbReference>
<feature type="domain" description="Response regulatory" evidence="4">
    <location>
        <begin position="125"/>
        <end position="241"/>
    </location>
</feature>
<dbReference type="CDD" id="cd00156">
    <property type="entry name" value="REC"/>
    <property type="match status" value="2"/>
</dbReference>
<evidence type="ECO:0000313" key="5">
    <source>
        <dbReference type="EMBL" id="TET10579.1"/>
    </source>
</evidence>
<protein>
    <submittedName>
        <fullName evidence="5">Response regulator</fullName>
    </submittedName>
</protein>
<dbReference type="InterPro" id="IPR011006">
    <property type="entry name" value="CheY-like_superfamily"/>
</dbReference>
<sequence>MGEKTRVLIVDDDVHFASGLSDILNEMGYDAITVNSGEDTLGKVKEMSFDVILMDIKMPVMNGVETYKRIKKISPQTVVIMMTAYSVEDLIKDALKEGAYGVVYKPLDIEKVVKMIEAAKKDGVLVMVVDDDPNTRETLKDILEDKGYVVTLAENGEEAIKIVSERPPNILFIDMKLPFLNGLETYLAIRKIDPKAIAVMMTAYQQEMKDLVEQALRKGAYTCLYKPFDPKETINIIEEIKNKTKK</sequence>
<evidence type="ECO:0000256" key="3">
    <source>
        <dbReference type="PROSITE-ProRule" id="PRU00169"/>
    </source>
</evidence>
<dbReference type="AlphaFoldDB" id="A0A523RY89"/>
<keyword evidence="2" id="KW-0902">Two-component regulatory system</keyword>
<feature type="modified residue" description="4-aspartylphosphate" evidence="3">
    <location>
        <position position="174"/>
    </location>
</feature>
<dbReference type="SUPFAM" id="SSF52172">
    <property type="entry name" value="CheY-like"/>
    <property type="match status" value="2"/>
</dbReference>
<evidence type="ECO:0000259" key="4">
    <source>
        <dbReference type="PROSITE" id="PS50110"/>
    </source>
</evidence>